<dbReference type="Gene3D" id="3.10.129.10">
    <property type="entry name" value="Hotdog Thioesterase"/>
    <property type="match status" value="1"/>
</dbReference>
<keyword evidence="2" id="KW-0378">Hydrolase</keyword>
<dbReference type="Pfam" id="PF13279">
    <property type="entry name" value="4HBT_2"/>
    <property type="match status" value="1"/>
</dbReference>
<evidence type="ECO:0000313" key="3">
    <source>
        <dbReference type="EMBL" id="PQO27585.1"/>
    </source>
</evidence>
<dbReference type="SUPFAM" id="SSF54637">
    <property type="entry name" value="Thioesterase/thiol ester dehydrase-isomerase"/>
    <property type="match status" value="1"/>
</dbReference>
<dbReference type="RefSeq" id="WP_105356496.1">
    <property type="nucleotide sequence ID" value="NZ_PUIA01000057.1"/>
</dbReference>
<gene>
    <name evidence="3" type="ORF">C5Y96_18835</name>
</gene>
<comment type="caution">
    <text evidence="3">The sequence shown here is derived from an EMBL/GenBank/DDBJ whole genome shotgun (WGS) entry which is preliminary data.</text>
</comment>
<name>A0A2S8F5Z4_9BACT</name>
<dbReference type="InterPro" id="IPR029069">
    <property type="entry name" value="HotDog_dom_sf"/>
</dbReference>
<evidence type="ECO:0000256" key="2">
    <source>
        <dbReference type="ARBA" id="ARBA00022801"/>
    </source>
</evidence>
<dbReference type="InterPro" id="IPR050563">
    <property type="entry name" value="4-hydroxybenzoyl-CoA_TE"/>
</dbReference>
<dbReference type="PANTHER" id="PTHR31793:SF37">
    <property type="entry name" value="ACYL-COA THIOESTER HYDROLASE YBGC"/>
    <property type="match status" value="1"/>
</dbReference>
<dbReference type="OrthoDB" id="9800856at2"/>
<proteinExistence type="inferred from homology"/>
<organism evidence="3 4">
    <name type="scientific">Blastopirellula marina</name>
    <dbReference type="NCBI Taxonomy" id="124"/>
    <lineage>
        <taxon>Bacteria</taxon>
        <taxon>Pseudomonadati</taxon>
        <taxon>Planctomycetota</taxon>
        <taxon>Planctomycetia</taxon>
        <taxon>Pirellulales</taxon>
        <taxon>Pirellulaceae</taxon>
        <taxon>Blastopirellula</taxon>
    </lineage>
</organism>
<dbReference type="AlphaFoldDB" id="A0A2S8F5Z4"/>
<dbReference type="InterPro" id="IPR006684">
    <property type="entry name" value="YbgC/YbaW"/>
</dbReference>
<dbReference type="PANTHER" id="PTHR31793">
    <property type="entry name" value="4-HYDROXYBENZOYL-COA THIOESTERASE FAMILY MEMBER"/>
    <property type="match status" value="1"/>
</dbReference>
<dbReference type="Proteomes" id="UP000240009">
    <property type="component" value="Unassembled WGS sequence"/>
</dbReference>
<comment type="similarity">
    <text evidence="1">Belongs to the 4-hydroxybenzoyl-CoA thioesterase family.</text>
</comment>
<protein>
    <submittedName>
        <fullName evidence="3">Thioesterase</fullName>
    </submittedName>
</protein>
<dbReference type="GO" id="GO:0047617">
    <property type="term" value="F:fatty acyl-CoA hydrolase activity"/>
    <property type="evidence" value="ECO:0007669"/>
    <property type="project" value="TreeGrafter"/>
</dbReference>
<dbReference type="EMBL" id="PUIA01000057">
    <property type="protein sequence ID" value="PQO27585.1"/>
    <property type="molecule type" value="Genomic_DNA"/>
</dbReference>
<evidence type="ECO:0000256" key="1">
    <source>
        <dbReference type="ARBA" id="ARBA00005953"/>
    </source>
</evidence>
<reference evidence="3 4" key="1">
    <citation type="submission" date="2018-02" db="EMBL/GenBank/DDBJ databases">
        <title>Comparative genomes isolates from brazilian mangrove.</title>
        <authorList>
            <person name="Araujo J.E."/>
            <person name="Taketani R.G."/>
            <person name="Silva M.C.P."/>
            <person name="Loureco M.V."/>
            <person name="Andreote F.D."/>
        </authorList>
    </citation>
    <scope>NUCLEOTIDE SEQUENCE [LARGE SCALE GENOMIC DNA]</scope>
    <source>
        <strain evidence="3 4">HEX-2 MGV</strain>
    </source>
</reference>
<accession>A0A2S8F5Z4</accession>
<dbReference type="CDD" id="cd00586">
    <property type="entry name" value="4HBT"/>
    <property type="match status" value="1"/>
</dbReference>
<evidence type="ECO:0000313" key="4">
    <source>
        <dbReference type="Proteomes" id="UP000240009"/>
    </source>
</evidence>
<dbReference type="NCBIfam" id="TIGR00051">
    <property type="entry name" value="YbgC/FadM family acyl-CoA thioesterase"/>
    <property type="match status" value="1"/>
</dbReference>
<sequence>MLTEHTIEVRVRYQETDAQGRVHHANYITYFELARTEMLRAGGFNYKRMEADGTLLVVRDVECRYHLPAEFDDLLQVTVKTVKAKGARIELAYEIRREEDLVVEGKTLLACITREGKPTRIPDVLRLD</sequence>
<dbReference type="PIRSF" id="PIRSF003230">
    <property type="entry name" value="YbgC"/>
    <property type="match status" value="1"/>
</dbReference>